<dbReference type="Proteomes" id="UP000197092">
    <property type="component" value="Chromosome 2"/>
</dbReference>
<sequence length="165" mass="18257">MLFGCSTTPPASTVEYQKHSFVYDTTLTSFHWQGGYSTSANNKHKIELVRGLVYEGSHANLTFEFDTTPFRVKNLELSDEGNKSVIVMPRVGASSTKSGKVRNTFKLSCADLDALPTLDSAYLSVIEGKSKKQHKLQGSPLAGFLKEIHDYCHMSNNGQTAYAQR</sequence>
<name>A0AAN1FM64_9VIBR</name>
<evidence type="ECO:0000313" key="2">
    <source>
        <dbReference type="Proteomes" id="UP000197092"/>
    </source>
</evidence>
<accession>A0AAN1FM64</accession>
<gene>
    <name evidence="1" type="ORF">BSZ05_23825</name>
</gene>
<dbReference type="EMBL" id="CP018309">
    <property type="protein sequence ID" value="ASI92797.1"/>
    <property type="molecule type" value="Genomic_DNA"/>
</dbReference>
<organism evidence="1 2">
    <name type="scientific">Vibrio mediterranei</name>
    <dbReference type="NCBI Taxonomy" id="689"/>
    <lineage>
        <taxon>Bacteria</taxon>
        <taxon>Pseudomonadati</taxon>
        <taxon>Pseudomonadota</taxon>
        <taxon>Gammaproteobacteria</taxon>
        <taxon>Vibrionales</taxon>
        <taxon>Vibrionaceae</taxon>
        <taxon>Vibrio</taxon>
    </lineage>
</organism>
<dbReference type="KEGG" id="vsh:BSZ05_23825"/>
<proteinExistence type="predicted"/>
<dbReference type="AlphaFoldDB" id="A0AAN1FM64"/>
<protein>
    <submittedName>
        <fullName evidence="1">Uncharacterized protein</fullName>
    </submittedName>
</protein>
<reference evidence="2" key="1">
    <citation type="submission" date="2016-12" db="EMBL/GenBank/DDBJ databases">
        <title>Comparative genomic analysis reveals the diversity, evolution, and environmental adaptation strategies of the genus Vibrio.</title>
        <authorList>
            <person name="Lin H."/>
            <person name="Wang X."/>
            <person name="Zhang X.-H."/>
        </authorList>
    </citation>
    <scope>NUCLEOTIDE SEQUENCE [LARGE SCALE GENOMIC DNA]</scope>
    <source>
        <strain evidence="2">QT6D1</strain>
    </source>
</reference>
<evidence type="ECO:0000313" key="1">
    <source>
        <dbReference type="EMBL" id="ASI92797.1"/>
    </source>
</evidence>